<evidence type="ECO:0000313" key="3">
    <source>
        <dbReference type="EMBL" id="KAK7409348.1"/>
    </source>
</evidence>
<evidence type="ECO:0000256" key="2">
    <source>
        <dbReference type="SAM" id="Phobius"/>
    </source>
</evidence>
<dbReference type="PANTHER" id="PTHR36587:SF2">
    <property type="entry name" value="EXPRESSION SITE-ASSOCIATED GENE 3 (ESAG3)-LIKE PROTEIN"/>
    <property type="match status" value="1"/>
</dbReference>
<keyword evidence="4" id="KW-1185">Reference proteome</keyword>
<feature type="compositionally biased region" description="Low complexity" evidence="1">
    <location>
        <begin position="1"/>
        <end position="13"/>
    </location>
</feature>
<comment type="caution">
    <text evidence="3">The sequence shown here is derived from an EMBL/GenBank/DDBJ whole genome shotgun (WGS) entry which is preliminary data.</text>
</comment>
<evidence type="ECO:0000256" key="1">
    <source>
        <dbReference type="SAM" id="MobiDB-lite"/>
    </source>
</evidence>
<feature type="transmembrane region" description="Helical" evidence="2">
    <location>
        <begin position="55"/>
        <end position="74"/>
    </location>
</feature>
<dbReference type="EMBL" id="JAZAVJ010000154">
    <property type="protein sequence ID" value="KAK7409348.1"/>
    <property type="molecule type" value="Genomic_DNA"/>
</dbReference>
<dbReference type="PANTHER" id="PTHR36587">
    <property type="entry name" value="EXPRESSION SITE-ASSOCIATED GENE 3 (ESAG3)-LIKE PROTEIN"/>
    <property type="match status" value="1"/>
</dbReference>
<keyword evidence="2" id="KW-0472">Membrane</keyword>
<evidence type="ECO:0000313" key="4">
    <source>
        <dbReference type="Proteomes" id="UP001498476"/>
    </source>
</evidence>
<organism evidence="3 4">
    <name type="scientific">Neonectria punicea</name>
    <dbReference type="NCBI Taxonomy" id="979145"/>
    <lineage>
        <taxon>Eukaryota</taxon>
        <taxon>Fungi</taxon>
        <taxon>Dikarya</taxon>
        <taxon>Ascomycota</taxon>
        <taxon>Pezizomycotina</taxon>
        <taxon>Sordariomycetes</taxon>
        <taxon>Hypocreomycetidae</taxon>
        <taxon>Hypocreales</taxon>
        <taxon>Nectriaceae</taxon>
        <taxon>Neonectria</taxon>
    </lineage>
</organism>
<sequence length="595" mass="66691">MASSLVSRRSASRMGRGPGADYHDLDGYDQRSSMASHSHRTSSLSRAVLGLCRQLKWVVVLVAVLLLWWLLYLGHFNTRYSDVYSGHRSADSISGPDLNALAVPLRHGKPSTSRRLRLFMPADSPHINLCKTIMSAVALGYPMPTLLNWDGEYNRPAWHFAGSHIAKLESLLGGIEALLDGDDDASDDDLAVLVDAYDIWFQLPPSVLIQRYHQLNREADERNRRTWQNLTRGAPAFPVPPPRQDIIVTTAKDCFPDSYSGSDPHYEHWPASPMPTDMYGPGTDRVPFSLDSARKYSKVRPRCVNSGMIMGTMGALRRALRRCKEKVDRVAMDGRQLWSDQALFAEVIGDQEMWREWVRHLGSSWDGEVALNDLSSLAPEVRRIALAALQGRRFEFGIGLDYNFTTIPPTCSAEEDGFFVRTGNAAAVKQESSKAGVPGAVRVHGIPPELVNNKLPDAALSDMAWGEQPLYTDFFFGTTPVGIHHNAYVGGLKPWRLKHWWAKMWYHDELRELVTRRLRRSEDAAVAPLATMRSGVTYWAPREDEVRKAVSVFEPSRARGDQFAPIGWDGVCQKKGSSKKWYDELFGDGKGPLDI</sequence>
<accession>A0ABR1GV29</accession>
<keyword evidence="2" id="KW-1133">Transmembrane helix</keyword>
<feature type="region of interest" description="Disordered" evidence="1">
    <location>
        <begin position="1"/>
        <end position="22"/>
    </location>
</feature>
<reference evidence="3 4" key="1">
    <citation type="journal article" date="2025" name="Microbiol. Resour. Announc.">
        <title>Draft genome sequences for Neonectria magnoliae and Neonectria punicea, canker pathogens of Liriodendron tulipifera and Acer saccharum in West Virginia.</title>
        <authorList>
            <person name="Petronek H.M."/>
            <person name="Kasson M.T."/>
            <person name="Metheny A.M."/>
            <person name="Stauder C.M."/>
            <person name="Lovett B."/>
            <person name="Lynch S.C."/>
            <person name="Garnas J.R."/>
            <person name="Kasson L.R."/>
            <person name="Stajich J.E."/>
        </authorList>
    </citation>
    <scope>NUCLEOTIDE SEQUENCE [LARGE SCALE GENOMIC DNA]</scope>
    <source>
        <strain evidence="3 4">NRRL 64653</strain>
    </source>
</reference>
<dbReference type="CDD" id="cd22997">
    <property type="entry name" value="GT_LH"/>
    <property type="match status" value="1"/>
</dbReference>
<proteinExistence type="predicted"/>
<protein>
    <submittedName>
        <fullName evidence="3">Uncharacterized protein</fullName>
    </submittedName>
</protein>
<gene>
    <name evidence="3" type="ORF">QQX98_008472</name>
</gene>
<dbReference type="Proteomes" id="UP001498476">
    <property type="component" value="Unassembled WGS sequence"/>
</dbReference>
<keyword evidence="2" id="KW-0812">Transmembrane</keyword>
<name>A0ABR1GV29_9HYPO</name>